<dbReference type="Proteomes" id="UP000233100">
    <property type="component" value="Chromosome 9"/>
</dbReference>
<dbReference type="GeneTree" id="ENSGT00940000164808"/>
<dbReference type="PANTHER" id="PTHR22035">
    <property type="entry name" value="COILED-COIL DOMAIN-CONTAINING PROTEIN 7"/>
    <property type="match status" value="1"/>
</dbReference>
<dbReference type="InterPro" id="IPR029272">
    <property type="entry name" value="CCDC7"/>
</dbReference>
<dbReference type="AlphaFoldDB" id="A0A7N9D1J4"/>
<feature type="region of interest" description="Disordered" evidence="2">
    <location>
        <begin position="375"/>
        <end position="444"/>
    </location>
</feature>
<feature type="compositionally biased region" description="Polar residues" evidence="2">
    <location>
        <begin position="408"/>
        <end position="417"/>
    </location>
</feature>
<reference evidence="3 4" key="1">
    <citation type="submission" date="2013-03" db="EMBL/GenBank/DDBJ databases">
        <authorList>
            <person name="Warren W."/>
            <person name="Wilson R.K."/>
        </authorList>
    </citation>
    <scope>NUCLEOTIDE SEQUENCE</scope>
</reference>
<proteinExistence type="predicted"/>
<organism evidence="3 4">
    <name type="scientific">Macaca fascicularis</name>
    <name type="common">Crab-eating macaque</name>
    <name type="synonym">Cynomolgus monkey</name>
    <dbReference type="NCBI Taxonomy" id="9541"/>
    <lineage>
        <taxon>Eukaryota</taxon>
        <taxon>Metazoa</taxon>
        <taxon>Chordata</taxon>
        <taxon>Craniata</taxon>
        <taxon>Vertebrata</taxon>
        <taxon>Euteleostomi</taxon>
        <taxon>Mammalia</taxon>
        <taxon>Eutheria</taxon>
        <taxon>Euarchontoglires</taxon>
        <taxon>Primates</taxon>
        <taxon>Haplorrhini</taxon>
        <taxon>Catarrhini</taxon>
        <taxon>Cercopithecidae</taxon>
        <taxon>Cercopithecinae</taxon>
        <taxon>Macaca</taxon>
    </lineage>
</organism>
<evidence type="ECO:0000313" key="4">
    <source>
        <dbReference type="Proteomes" id="UP000233100"/>
    </source>
</evidence>
<reference evidence="3" key="3">
    <citation type="submission" date="2025-09" db="UniProtKB">
        <authorList>
            <consortium name="Ensembl"/>
        </authorList>
    </citation>
    <scope>IDENTIFICATION</scope>
</reference>
<dbReference type="Ensembl" id="ENSMFAT00000077738.1">
    <property type="protein sequence ID" value="ENSMFAP00000057325.1"/>
    <property type="gene ID" value="ENSMFAG00000043277.2"/>
</dbReference>
<dbReference type="PANTHER" id="PTHR22035:SF4">
    <property type="entry name" value="COILED-COIL DOMAIN-CONTAINING PROTEIN 7"/>
    <property type="match status" value="1"/>
</dbReference>
<feature type="coiled-coil region" evidence="1">
    <location>
        <begin position="303"/>
        <end position="360"/>
    </location>
</feature>
<feature type="compositionally biased region" description="Polar residues" evidence="2">
    <location>
        <begin position="381"/>
        <end position="390"/>
    </location>
</feature>
<keyword evidence="4" id="KW-1185">Reference proteome</keyword>
<name>A0A7N9D1J4_MACFA</name>
<protein>
    <submittedName>
        <fullName evidence="3">Coiled-coil domain containing 7</fullName>
    </submittedName>
</protein>
<evidence type="ECO:0000313" key="3">
    <source>
        <dbReference type="Ensembl" id="ENSMFAP00000057325.1"/>
    </source>
</evidence>
<evidence type="ECO:0000256" key="2">
    <source>
        <dbReference type="SAM" id="MobiDB-lite"/>
    </source>
</evidence>
<accession>A0A7N9D1J4</accession>
<reference evidence="3" key="2">
    <citation type="submission" date="2025-08" db="UniProtKB">
        <authorList>
            <consortium name="Ensembl"/>
        </authorList>
    </citation>
    <scope>IDENTIFICATION</scope>
</reference>
<gene>
    <name evidence="3" type="primary">CCDC7</name>
</gene>
<dbReference type="Pfam" id="PF15368">
    <property type="entry name" value="BioT2"/>
    <property type="match status" value="1"/>
</dbReference>
<feature type="compositionally biased region" description="Basic and acidic residues" evidence="2">
    <location>
        <begin position="435"/>
        <end position="444"/>
    </location>
</feature>
<keyword evidence="1" id="KW-0175">Coiled coil</keyword>
<evidence type="ECO:0000256" key="1">
    <source>
        <dbReference type="SAM" id="Coils"/>
    </source>
</evidence>
<dbReference type="Bgee" id="ENSMFAG00000043277">
    <property type="expression patterns" value="Expressed in pituitary gland and 13 other cell types or tissues"/>
</dbReference>
<sequence length="444" mass="50651">MKPVKHLLTTSNKSATLPALTSKKGLHNLPLSPKLKEKHNAKLIHDKIEPMVLRSPPTGESIVRYALPIPSSKTKNLLPGDEMIGKVIKHLKMVVSTLEETYGHCDQNGEEPFVKRENEELSLSIGDDMNSFLTCCSQFATQLETALKEEQNILESLFKWFQWQVNQMEEISKDQTLLQAEPPEPDKTVTLSIAQIVRLLQRFEELKNRLKQRSKSSWKVMLSKTMDEENRPEAVKSCEAVAQKIEEFIEAHSTDEFKGVSATEPQTAHSMTNRFNTMLKVFENQANMLERAVNDQVLLDAEYKQIQRDFELLSEEKLVLENELQKLKDTEKVARLEIENKVLQEQLKQALQEAEKAKHQLNYFLSQERKLLKSEGKTETTMRVGNSQTEVKGEDSKTIPLEKETGKSLVSDSGGQKTSDKIQEYPQITAQSGRLIEKRSFTDP</sequence>
<feature type="compositionally biased region" description="Basic and acidic residues" evidence="2">
    <location>
        <begin position="391"/>
        <end position="406"/>
    </location>
</feature>